<proteinExistence type="predicted"/>
<keyword evidence="2" id="KW-0472">Membrane</keyword>
<keyword evidence="2" id="KW-1133">Transmembrane helix</keyword>
<name>A0AAN1JMF0_9BURK</name>
<organism evidence="3 4">
    <name type="scientific">Paraburkholderia hospita</name>
    <dbReference type="NCBI Taxonomy" id="169430"/>
    <lineage>
        <taxon>Bacteria</taxon>
        <taxon>Pseudomonadati</taxon>
        <taxon>Pseudomonadota</taxon>
        <taxon>Betaproteobacteria</taxon>
        <taxon>Burkholderiales</taxon>
        <taxon>Burkholderiaceae</taxon>
        <taxon>Paraburkholderia</taxon>
    </lineage>
</organism>
<feature type="region of interest" description="Disordered" evidence="1">
    <location>
        <begin position="8"/>
        <end position="35"/>
    </location>
</feature>
<accession>A0AAN1JMF0</accession>
<protein>
    <recommendedName>
        <fullName evidence="5">Transmembrane protein</fullName>
    </recommendedName>
</protein>
<keyword evidence="2" id="KW-0812">Transmembrane</keyword>
<feature type="transmembrane region" description="Helical" evidence="2">
    <location>
        <begin position="51"/>
        <end position="71"/>
    </location>
</feature>
<evidence type="ECO:0000313" key="4">
    <source>
        <dbReference type="Proteomes" id="UP000236649"/>
    </source>
</evidence>
<dbReference type="RefSeq" id="WP_090839211.1">
    <property type="nucleotide sequence ID" value="NZ_CADFGJ010000088.1"/>
</dbReference>
<gene>
    <name evidence="3" type="ORF">C2L64_51725</name>
</gene>
<dbReference type="AlphaFoldDB" id="A0AAN1JMF0"/>
<dbReference type="Proteomes" id="UP000236649">
    <property type="component" value="Chromosome 5"/>
</dbReference>
<sequence length="150" mass="16397">MTLLQLSRLQSSRDAVQPKMDARVRREPQRFSESTTRGGAMLRAKVIRRPIAVVGALTLWGCVYYGSYSYYPGAGGYYACTSAAAASAEGQQPALASSRVGAATTPNVLPSSGQNCTFVSVPPPAYYPNPIYYGYPAYYYGYPWPAYYGW</sequence>
<evidence type="ECO:0000256" key="2">
    <source>
        <dbReference type="SAM" id="Phobius"/>
    </source>
</evidence>
<evidence type="ECO:0000256" key="1">
    <source>
        <dbReference type="SAM" id="MobiDB-lite"/>
    </source>
</evidence>
<evidence type="ECO:0000313" key="3">
    <source>
        <dbReference type="EMBL" id="AUT76610.1"/>
    </source>
</evidence>
<reference evidence="3 4" key="1">
    <citation type="submission" date="2018-01" db="EMBL/GenBank/DDBJ databases">
        <title>Species boundaries and ecological features among Paraburkholderia terrae DSMZ17804T, P. hospita DSMZ17164T and P. caribensis DSMZ13236T.</title>
        <authorList>
            <person name="Pratama A.A."/>
        </authorList>
    </citation>
    <scope>NUCLEOTIDE SEQUENCE [LARGE SCALE GENOMIC DNA]</scope>
    <source>
        <strain evidence="3 4">DSM 17164</strain>
    </source>
</reference>
<dbReference type="KEGG" id="phs:C2L64_51725"/>
<evidence type="ECO:0008006" key="5">
    <source>
        <dbReference type="Google" id="ProtNLM"/>
    </source>
</evidence>
<dbReference type="GeneID" id="55536675"/>
<feature type="compositionally biased region" description="Basic and acidic residues" evidence="1">
    <location>
        <begin position="20"/>
        <end position="30"/>
    </location>
</feature>
<dbReference type="EMBL" id="CP026109">
    <property type="protein sequence ID" value="AUT76610.1"/>
    <property type="molecule type" value="Genomic_DNA"/>
</dbReference>